<dbReference type="RefSeq" id="WP_102331553.1">
    <property type="nucleotide sequence ID" value="NZ_CP058566.2"/>
</dbReference>
<accession>A0A2P5P500</accession>
<dbReference type="InterPro" id="IPR012677">
    <property type="entry name" value="Nucleotide-bd_a/b_plait_sf"/>
</dbReference>
<dbReference type="InterPro" id="IPR000504">
    <property type="entry name" value="RRM_dom"/>
</dbReference>
<dbReference type="OrthoDB" id="9798855at2"/>
<protein>
    <submittedName>
        <fullName evidence="1">RNA-binding protein</fullName>
    </submittedName>
</protein>
<dbReference type="AlphaFoldDB" id="A0A2P5P500"/>
<sequence length="101" mass="11181">MNIYVGNLALTVSEADLRHEFIPFGTVTTVTMMDDTHFGSGQPRAYSYVQMPSTDEGEFAISILNGKSLDGRIISVIQAIPMSQEETGGRRTRKRQKVQSV</sequence>
<dbReference type="GO" id="GO:0003723">
    <property type="term" value="F:RNA binding"/>
    <property type="evidence" value="ECO:0007669"/>
    <property type="project" value="InterPro"/>
</dbReference>
<dbReference type="PROSITE" id="PS50102">
    <property type="entry name" value="RRM"/>
    <property type="match status" value="1"/>
</dbReference>
<comment type="caution">
    <text evidence="1">The sequence shown here is derived from an EMBL/GenBank/DDBJ whole genome shotgun (WGS) entry which is preliminary data.</text>
</comment>
<evidence type="ECO:0000313" key="1">
    <source>
        <dbReference type="EMBL" id="PPD57357.1"/>
    </source>
</evidence>
<dbReference type="Pfam" id="PF00076">
    <property type="entry name" value="RRM_1"/>
    <property type="match status" value="1"/>
</dbReference>
<dbReference type="Proteomes" id="UP000235653">
    <property type="component" value="Unassembled WGS sequence"/>
</dbReference>
<gene>
    <name evidence="1" type="ORF">JP09_009970</name>
</gene>
<dbReference type="SUPFAM" id="SSF54928">
    <property type="entry name" value="RNA-binding domain, RBD"/>
    <property type="match status" value="1"/>
</dbReference>
<organism evidence="1 2">
    <name type="scientific">Dehalogenimonas etheniformans</name>
    <dbReference type="NCBI Taxonomy" id="1536648"/>
    <lineage>
        <taxon>Bacteria</taxon>
        <taxon>Bacillati</taxon>
        <taxon>Chloroflexota</taxon>
        <taxon>Dehalococcoidia</taxon>
        <taxon>Dehalococcoidales</taxon>
        <taxon>Dehalococcoidaceae</taxon>
        <taxon>Dehalogenimonas</taxon>
    </lineage>
</organism>
<dbReference type="InterPro" id="IPR050441">
    <property type="entry name" value="RBM"/>
</dbReference>
<dbReference type="PANTHER" id="PTHR48034">
    <property type="entry name" value="TRANSFORMER-2 SEX-DETERMINING PROTEIN-RELATED"/>
    <property type="match status" value="1"/>
</dbReference>
<name>A0A2P5P500_9CHLR</name>
<keyword evidence="2" id="KW-1185">Reference proteome</keyword>
<dbReference type="Gene3D" id="3.30.70.330">
    <property type="match status" value="1"/>
</dbReference>
<dbReference type="CDD" id="cd00590">
    <property type="entry name" value="RRM_SF"/>
    <property type="match status" value="1"/>
</dbReference>
<dbReference type="SMART" id="SM00360">
    <property type="entry name" value="RRM"/>
    <property type="match status" value="1"/>
</dbReference>
<proteinExistence type="predicted"/>
<dbReference type="EMBL" id="JQAN02000014">
    <property type="protein sequence ID" value="PPD57357.1"/>
    <property type="molecule type" value="Genomic_DNA"/>
</dbReference>
<dbReference type="InterPro" id="IPR035979">
    <property type="entry name" value="RBD_domain_sf"/>
</dbReference>
<evidence type="ECO:0000313" key="2">
    <source>
        <dbReference type="Proteomes" id="UP000235653"/>
    </source>
</evidence>
<reference evidence="1 2" key="1">
    <citation type="journal article" date="2017" name="ISME J.">
        <title>Grape pomace compost harbors organohalide-respiring Dehalogenimonas species with novel reductive dehalogenase genes.</title>
        <authorList>
            <person name="Yang Y."/>
            <person name="Higgins S.A."/>
            <person name="Yan J."/>
            <person name="Simsir B."/>
            <person name="Chourey K."/>
            <person name="Iyer R."/>
            <person name="Hettich R.L."/>
            <person name="Baldwin B."/>
            <person name="Ogles D.M."/>
            <person name="Loffler F.E."/>
        </authorList>
    </citation>
    <scope>NUCLEOTIDE SEQUENCE [LARGE SCALE GENOMIC DNA]</scope>
    <source>
        <strain evidence="1 2">GP</strain>
    </source>
</reference>